<protein>
    <submittedName>
        <fullName evidence="1">Predicted protein</fullName>
    </submittedName>
</protein>
<dbReference type="InParanoid" id="B0E1Y2"/>
<dbReference type="AlphaFoldDB" id="B0E1Y2"/>
<dbReference type="GeneID" id="6085860"/>
<dbReference type="HOGENOM" id="CLU_3014595_0_0_1"/>
<proteinExistence type="predicted"/>
<reference evidence="1 2" key="1">
    <citation type="journal article" date="2008" name="Nature">
        <title>The genome of Laccaria bicolor provides insights into mycorrhizal symbiosis.</title>
        <authorList>
            <person name="Martin F."/>
            <person name="Aerts A."/>
            <person name="Ahren D."/>
            <person name="Brun A."/>
            <person name="Danchin E.G.J."/>
            <person name="Duchaussoy F."/>
            <person name="Gibon J."/>
            <person name="Kohler A."/>
            <person name="Lindquist E."/>
            <person name="Pereda V."/>
            <person name="Salamov A."/>
            <person name="Shapiro H.J."/>
            <person name="Wuyts J."/>
            <person name="Blaudez D."/>
            <person name="Buee M."/>
            <person name="Brokstein P."/>
            <person name="Canbaeck B."/>
            <person name="Cohen D."/>
            <person name="Courty P.E."/>
            <person name="Coutinho P.M."/>
            <person name="Delaruelle C."/>
            <person name="Detter J.C."/>
            <person name="Deveau A."/>
            <person name="DiFazio S."/>
            <person name="Duplessis S."/>
            <person name="Fraissinet-Tachet L."/>
            <person name="Lucic E."/>
            <person name="Frey-Klett P."/>
            <person name="Fourrey C."/>
            <person name="Feussner I."/>
            <person name="Gay G."/>
            <person name="Grimwood J."/>
            <person name="Hoegger P.J."/>
            <person name="Jain P."/>
            <person name="Kilaru S."/>
            <person name="Labbe J."/>
            <person name="Lin Y.C."/>
            <person name="Legue V."/>
            <person name="Le Tacon F."/>
            <person name="Marmeisse R."/>
            <person name="Melayah D."/>
            <person name="Montanini B."/>
            <person name="Muratet M."/>
            <person name="Nehls U."/>
            <person name="Niculita-Hirzel H."/>
            <person name="Oudot-Le Secq M.P."/>
            <person name="Peter M."/>
            <person name="Quesneville H."/>
            <person name="Rajashekar B."/>
            <person name="Reich M."/>
            <person name="Rouhier N."/>
            <person name="Schmutz J."/>
            <person name="Yin T."/>
            <person name="Chalot M."/>
            <person name="Henrissat B."/>
            <person name="Kuees U."/>
            <person name="Lucas S."/>
            <person name="Van de Peer Y."/>
            <person name="Podila G.K."/>
            <person name="Polle A."/>
            <person name="Pukkila P.J."/>
            <person name="Richardson P.M."/>
            <person name="Rouze P."/>
            <person name="Sanders I.R."/>
            <person name="Stajich J.E."/>
            <person name="Tunlid A."/>
            <person name="Tuskan G."/>
            <person name="Grigoriev I.V."/>
        </authorList>
    </citation>
    <scope>NUCLEOTIDE SEQUENCE [LARGE SCALE GENOMIC DNA]</scope>
    <source>
        <strain evidence="2">S238N-H82 / ATCC MYA-4686</strain>
    </source>
</reference>
<gene>
    <name evidence="1" type="ORF">LACBIDRAFT_317557</name>
</gene>
<sequence>MKALIMHHESAMFRLLRFNRRGLGEVAMFDEARFWLVRNPSDAVIIDYANLELHSN</sequence>
<evidence type="ECO:0000313" key="1">
    <source>
        <dbReference type="EMBL" id="EDQ99146.1"/>
    </source>
</evidence>
<dbReference type="KEGG" id="lbc:LACBIDRAFT_317557"/>
<evidence type="ECO:0000313" key="2">
    <source>
        <dbReference type="Proteomes" id="UP000001194"/>
    </source>
</evidence>
<name>B0E1Y2_LACBS</name>
<dbReference type="EMBL" id="DS547172">
    <property type="protein sequence ID" value="EDQ99146.1"/>
    <property type="molecule type" value="Genomic_DNA"/>
</dbReference>
<dbReference type="Proteomes" id="UP000001194">
    <property type="component" value="Unassembled WGS sequence"/>
</dbReference>
<dbReference type="RefSeq" id="XP_001890209.1">
    <property type="nucleotide sequence ID" value="XM_001890174.1"/>
</dbReference>
<accession>B0E1Y2</accession>
<organism evidence="2">
    <name type="scientific">Laccaria bicolor (strain S238N-H82 / ATCC MYA-4686)</name>
    <name type="common">Bicoloured deceiver</name>
    <name type="synonym">Laccaria laccata var. bicolor</name>
    <dbReference type="NCBI Taxonomy" id="486041"/>
    <lineage>
        <taxon>Eukaryota</taxon>
        <taxon>Fungi</taxon>
        <taxon>Dikarya</taxon>
        <taxon>Basidiomycota</taxon>
        <taxon>Agaricomycotina</taxon>
        <taxon>Agaricomycetes</taxon>
        <taxon>Agaricomycetidae</taxon>
        <taxon>Agaricales</taxon>
        <taxon>Agaricineae</taxon>
        <taxon>Hydnangiaceae</taxon>
        <taxon>Laccaria</taxon>
    </lineage>
</organism>
<keyword evidence="2" id="KW-1185">Reference proteome</keyword>